<feature type="compositionally biased region" description="Basic and acidic residues" evidence="1">
    <location>
        <begin position="25"/>
        <end position="38"/>
    </location>
</feature>
<protein>
    <submittedName>
        <fullName evidence="2">Unannotated protein</fullName>
    </submittedName>
</protein>
<name>A0A6J6S9W7_9ZZZZ</name>
<proteinExistence type="predicted"/>
<dbReference type="EMBL" id="CAEZYQ010000003">
    <property type="protein sequence ID" value="CAB4731533.1"/>
    <property type="molecule type" value="Genomic_DNA"/>
</dbReference>
<dbReference type="AlphaFoldDB" id="A0A6J6S9W7"/>
<accession>A0A6J6S9W7</accession>
<feature type="compositionally biased region" description="Basic and acidic residues" evidence="1">
    <location>
        <begin position="48"/>
        <end position="63"/>
    </location>
</feature>
<evidence type="ECO:0000313" key="2">
    <source>
        <dbReference type="EMBL" id="CAB4731533.1"/>
    </source>
</evidence>
<sequence length="76" mass="8076">MSGEGPGGTDGPGGCGDADAPAQRRTSEWERARRRAEVFGESLPETTSDERDTGDSRGPRDGDTWLIEQVPPHHGG</sequence>
<feature type="compositionally biased region" description="Gly residues" evidence="1">
    <location>
        <begin position="1"/>
        <end position="16"/>
    </location>
</feature>
<feature type="region of interest" description="Disordered" evidence="1">
    <location>
        <begin position="1"/>
        <end position="76"/>
    </location>
</feature>
<reference evidence="2" key="1">
    <citation type="submission" date="2020-05" db="EMBL/GenBank/DDBJ databases">
        <authorList>
            <person name="Chiriac C."/>
            <person name="Salcher M."/>
            <person name="Ghai R."/>
            <person name="Kavagutti S V."/>
        </authorList>
    </citation>
    <scope>NUCLEOTIDE SEQUENCE</scope>
</reference>
<gene>
    <name evidence="2" type="ORF">UFOPK2761_00540</name>
</gene>
<evidence type="ECO:0000256" key="1">
    <source>
        <dbReference type="SAM" id="MobiDB-lite"/>
    </source>
</evidence>
<organism evidence="2">
    <name type="scientific">freshwater metagenome</name>
    <dbReference type="NCBI Taxonomy" id="449393"/>
    <lineage>
        <taxon>unclassified sequences</taxon>
        <taxon>metagenomes</taxon>
        <taxon>ecological metagenomes</taxon>
    </lineage>
</organism>